<sequence length="67" mass="7765">MKVLSLTQAGTFFFMNKRFHDEDKQLTIVSANHIANSKCKFGEHLIRCYLSSTKGRKLVNTQLYEII</sequence>
<comment type="caution">
    <text evidence="1">The sequence shown here is derived from an EMBL/GenBank/DDBJ whole genome shotgun (WGS) entry which is preliminary data.</text>
</comment>
<name>A0A016WY57_9BILA</name>
<reference evidence="2" key="1">
    <citation type="journal article" date="2015" name="Nat. Genet.">
        <title>The genome and transcriptome of the zoonotic hookworm Ancylostoma ceylanicum identify infection-specific gene families.</title>
        <authorList>
            <person name="Schwarz E.M."/>
            <person name="Hu Y."/>
            <person name="Antoshechkin I."/>
            <person name="Miller M.M."/>
            <person name="Sternberg P.W."/>
            <person name="Aroian R.V."/>
        </authorList>
    </citation>
    <scope>NUCLEOTIDE SEQUENCE</scope>
    <source>
        <strain evidence="2">HY135</strain>
    </source>
</reference>
<dbReference type="AlphaFoldDB" id="A0A016WY57"/>
<protein>
    <submittedName>
        <fullName evidence="1">Uncharacterized protein</fullName>
    </submittedName>
</protein>
<evidence type="ECO:0000313" key="2">
    <source>
        <dbReference type="Proteomes" id="UP000024635"/>
    </source>
</evidence>
<dbReference type="EMBL" id="JARK01000057">
    <property type="protein sequence ID" value="EYC44555.1"/>
    <property type="molecule type" value="Genomic_DNA"/>
</dbReference>
<proteinExistence type="predicted"/>
<keyword evidence="2" id="KW-1185">Reference proteome</keyword>
<evidence type="ECO:0000313" key="1">
    <source>
        <dbReference type="EMBL" id="EYC44555.1"/>
    </source>
</evidence>
<gene>
    <name evidence="1" type="primary">Acey_s0457.g1801</name>
    <name evidence="1" type="ORF">Y032_0457g1801</name>
</gene>
<accession>A0A016WY57</accession>
<organism evidence="1 2">
    <name type="scientific">Ancylostoma ceylanicum</name>
    <dbReference type="NCBI Taxonomy" id="53326"/>
    <lineage>
        <taxon>Eukaryota</taxon>
        <taxon>Metazoa</taxon>
        <taxon>Ecdysozoa</taxon>
        <taxon>Nematoda</taxon>
        <taxon>Chromadorea</taxon>
        <taxon>Rhabditida</taxon>
        <taxon>Rhabditina</taxon>
        <taxon>Rhabditomorpha</taxon>
        <taxon>Strongyloidea</taxon>
        <taxon>Ancylostomatidae</taxon>
        <taxon>Ancylostomatinae</taxon>
        <taxon>Ancylostoma</taxon>
    </lineage>
</organism>
<dbReference type="Proteomes" id="UP000024635">
    <property type="component" value="Unassembled WGS sequence"/>
</dbReference>